<dbReference type="Proteomes" id="UP001295684">
    <property type="component" value="Unassembled WGS sequence"/>
</dbReference>
<reference evidence="2" key="1">
    <citation type="submission" date="2023-07" db="EMBL/GenBank/DDBJ databases">
        <authorList>
            <consortium name="AG Swart"/>
            <person name="Singh M."/>
            <person name="Singh A."/>
            <person name="Seah K."/>
            <person name="Emmerich C."/>
        </authorList>
    </citation>
    <scope>NUCLEOTIDE SEQUENCE</scope>
    <source>
        <strain evidence="2">DP1</strain>
    </source>
</reference>
<organism evidence="2 3">
    <name type="scientific">Euplotes crassus</name>
    <dbReference type="NCBI Taxonomy" id="5936"/>
    <lineage>
        <taxon>Eukaryota</taxon>
        <taxon>Sar</taxon>
        <taxon>Alveolata</taxon>
        <taxon>Ciliophora</taxon>
        <taxon>Intramacronucleata</taxon>
        <taxon>Spirotrichea</taxon>
        <taxon>Hypotrichia</taxon>
        <taxon>Euplotida</taxon>
        <taxon>Euplotidae</taxon>
        <taxon>Moneuplotes</taxon>
    </lineage>
</organism>
<protein>
    <submittedName>
        <fullName evidence="2">Uncharacterized protein</fullName>
    </submittedName>
</protein>
<dbReference type="EMBL" id="CAMPGE010029216">
    <property type="protein sequence ID" value="CAI2386686.1"/>
    <property type="molecule type" value="Genomic_DNA"/>
</dbReference>
<dbReference type="AlphaFoldDB" id="A0AAD1Y9R5"/>
<evidence type="ECO:0000256" key="1">
    <source>
        <dbReference type="SAM" id="MobiDB-lite"/>
    </source>
</evidence>
<gene>
    <name evidence="2" type="ORF">ECRASSUSDP1_LOCUS28310</name>
</gene>
<proteinExistence type="predicted"/>
<evidence type="ECO:0000313" key="2">
    <source>
        <dbReference type="EMBL" id="CAI2386686.1"/>
    </source>
</evidence>
<feature type="region of interest" description="Disordered" evidence="1">
    <location>
        <begin position="516"/>
        <end position="542"/>
    </location>
</feature>
<evidence type="ECO:0000313" key="3">
    <source>
        <dbReference type="Proteomes" id="UP001295684"/>
    </source>
</evidence>
<feature type="region of interest" description="Disordered" evidence="1">
    <location>
        <begin position="82"/>
        <end position="110"/>
    </location>
</feature>
<sequence>MKVGLKQICIKEYVCIEQRTKPSGIREEQKNRTRRERIKTINILKLKSSKPNLLKNINKNKFTSGLLSTPKLAQKPSKLRVLNNSSSKRNYRSNDNHSARSFHKFNPNNFPPNTRAGSVQLINTTRVSIAEQILDYELVPNDLIQSKIDYFITPYNKQITCHKHMDFGKSILTSEEFLRVMNGEDIIQDSKRWKTITDIILKVSDKSFEASINTVNKDARPKLKALLGRLIRLQRKNPRISLYDLCSNGGFTKSEIVILSNCLHNIRKICERFKDDNPEEPSSGLPNIVERSRSEYRIGSSDVDPSMHSPKRNNKMKNFPIKFGRLNLNQHDRKRYTVELRNSLKTKEPSLRNSPKKNSEYFHTDNQEMDNAVRSNSFQKRLTRKELGMKSKLFSQCIVESVDKSKSKGKFSVIYGAKKSRNNMWYSKKAKTIKEFATAFTHRRSIAVPSKYEKNIKMTKWQDINKVLSNLEKEEFPMLRSFNYARDDSLPHKASGSNLQKQNTLINLIEPLKEETMSYKSKKSTEDSKDYDFTKSISKLGQ</sequence>
<feature type="region of interest" description="Disordered" evidence="1">
    <location>
        <begin position="274"/>
        <end position="317"/>
    </location>
</feature>
<name>A0AAD1Y9R5_EUPCR</name>
<feature type="compositionally biased region" description="Basic and acidic residues" evidence="1">
    <location>
        <begin position="516"/>
        <end position="533"/>
    </location>
</feature>
<comment type="caution">
    <text evidence="2">The sequence shown here is derived from an EMBL/GenBank/DDBJ whole genome shotgun (WGS) entry which is preliminary data.</text>
</comment>
<accession>A0AAD1Y9R5</accession>
<keyword evidence="3" id="KW-1185">Reference proteome</keyword>